<accession>A0A0M4P0A1</accession>
<dbReference type="Pfam" id="PF00078">
    <property type="entry name" value="RVT_1"/>
    <property type="match status" value="1"/>
</dbReference>
<dbReference type="EMBL" id="CP012603">
    <property type="protein sequence ID" value="ALE40392.1"/>
    <property type="molecule type" value="Genomic_DNA"/>
</dbReference>
<dbReference type="RefSeq" id="WP_002188897.1">
    <property type="nucleotide sequence ID" value="NZ_CP012603.1"/>
</dbReference>
<gene>
    <name evidence="3" type="ORF">G436_3234</name>
</gene>
<dbReference type="AlphaFoldDB" id="A0A0M4P0A1"/>
<evidence type="ECO:0000256" key="1">
    <source>
        <dbReference type="SAM" id="MobiDB-lite"/>
    </source>
</evidence>
<protein>
    <recommendedName>
        <fullName evidence="2">Reverse transcriptase domain-containing protein</fullName>
    </recommendedName>
</protein>
<dbReference type="SUPFAM" id="SSF56317">
    <property type="entry name" value="Carbon-nitrogen hydrolase"/>
    <property type="match status" value="1"/>
</dbReference>
<organism evidence="3">
    <name type="scientific">Leptospira interrogans serovar Hardjo str. Norma</name>
    <dbReference type="NCBI Taxonomy" id="1279460"/>
    <lineage>
        <taxon>Bacteria</taxon>
        <taxon>Pseudomonadati</taxon>
        <taxon>Spirochaetota</taxon>
        <taxon>Spirochaetia</taxon>
        <taxon>Leptospirales</taxon>
        <taxon>Leptospiraceae</taxon>
        <taxon>Leptospira</taxon>
    </lineage>
</organism>
<feature type="domain" description="Reverse transcriptase" evidence="2">
    <location>
        <begin position="175"/>
        <end position="330"/>
    </location>
</feature>
<dbReference type="Proteomes" id="UP000056502">
    <property type="component" value="Chromosome I"/>
</dbReference>
<evidence type="ECO:0000313" key="4">
    <source>
        <dbReference type="Proteomes" id="UP000056502"/>
    </source>
</evidence>
<feature type="region of interest" description="Disordered" evidence="1">
    <location>
        <begin position="1126"/>
        <end position="1147"/>
    </location>
</feature>
<proteinExistence type="predicted"/>
<evidence type="ECO:0000259" key="2">
    <source>
        <dbReference type="Pfam" id="PF00078"/>
    </source>
</evidence>
<dbReference type="PATRIC" id="fig|1279460.3.peg.3279"/>
<name>A0A0M4P0A1_LEPIR</name>
<dbReference type="InterPro" id="IPR000477">
    <property type="entry name" value="RT_dom"/>
</dbReference>
<dbReference type="InterPro" id="IPR036526">
    <property type="entry name" value="C-N_Hydrolase_sf"/>
</dbReference>
<evidence type="ECO:0000313" key="3">
    <source>
        <dbReference type="EMBL" id="ALE40392.1"/>
    </source>
</evidence>
<sequence>MKEVLTEYQKYWIYKKFFHFFKNDACFKYFQTDLLLLNFYDLLLSSSSFDSFIHKLKTSEIDFPLTLPRKESVIDNQKKQLNYEYPKLSFQVESLIDCWEEICYIQKEFSKENLDDLLRNEVEFSLSEDDEFIIPKSSKKRKCFGNKPNYFIRYKRESLEDFTIFSHERNLGLPLQINFQREYNLFDVNITNRCKEILKEKENKLLFIQTDLQAFYHKLSPAFLIEFFEKSPVLRNSNILKWIKILYQTHDFEGLPIGWILSGFIANIILLDLNKILNDKIPLELKKQSEIKLNGFSINNIKIYSYVDDFVILLPIKSHETEFFPKIKNSILECCNRILNQRYGTYILFHDPKHNPLKCKSFLIDHFSLSKLKRNFHDMKLSIPPEIEFGFEVNELMTVHDPELTTNERNQFSVGLTAAKRSLAKGDEISTENIKELLENMLNKIKNTEGKYIQRVFGILTLIVERENKGIKFTNPKPGKIKKHVYTCINSIFDILKNKENHPISEWAVFLISFARFIFDTNGDVDLFKKYYTTIKSKTLKKTSKEVSIYLDLIILEIKLLSQKNNKIFKIRRNSFSSKNIFLNNLKSNYTLILNKREGKSLHNSNLRKRGIRSLEILILLNAMYFRIFSNYIPNDNLIDEYLRDIEFYKNNKKQIGLFLSHSLFAIFEHCGDTKCIESVSKLKENLKNVQGVSAVQFINILSKNLKYFKDYSRSNELKRFNEQLNLYTHLFKKEKFSIPLAQMYQRKEVVSFYLAITYLFTCSKLNEIITFLSHSLLPIEGQQWMPWRSTTLSFQIVGDKSLRLLEIAYNLKIGTYRNEEISQLEYNKLYEKIKLFINDIKKNEFSNSFSITDVNFSHLIPLYSNTKKEFKITIAPISYDLNDFLNENTLDFKNENVKKTLKLKIDGAVEEAITRKSSLLVIPEMTLPTQYLNYFLTKVALNDIILIAGLEYFNDGNEAQNITIISIPVNKFLNPLGRNYIVFNQVKNFPMAEEKEALLGSKLEYKSNNNIYIFKTNEWCNFSVLTCSDFLSLTLRRRLQKKIQTLIVPAQNYDNNTYESLANSCIRDLYCIAVICNNGSLSKSFTLAPFYKNEQRTVFEHAGLSYPEFHTFSIDPKEIKFVQENGRGDKPFRTGKNKKPNTSGYNKKESDILVKYKQLPPDWDYF</sequence>
<reference evidence="3 4" key="1">
    <citation type="journal article" date="2015" name="Genome Announc.">
        <title>Whole-Genome Sequence of Leptospira interrogans Serovar Hardjo Subtype Hardjoprajitno Strain Norma, Isolated from Cattle in a Leptospirosis Outbreak in Brazil.</title>
        <authorList>
            <person name="Cosate M.R."/>
            <person name="Soares S.C."/>
            <person name="Mendes T.A."/>
            <person name="Raittz R.T."/>
            <person name="Moreira E.C."/>
            <person name="Leite R."/>
            <person name="Fernandes G.R."/>
            <person name="Haddad J.P."/>
            <person name="Ortega J.M."/>
        </authorList>
    </citation>
    <scope>NUCLEOTIDE SEQUENCE [LARGE SCALE GENOMIC DNA]</scope>
    <source>
        <strain evidence="3 4">Norma</strain>
    </source>
</reference>